<reference evidence="2 3" key="1">
    <citation type="submission" date="2021-04" db="EMBL/GenBank/DDBJ databases">
        <authorList>
            <person name="Pira H."/>
            <person name="Risdian C."/>
            <person name="Wink J."/>
        </authorList>
    </citation>
    <scope>NUCLEOTIDE SEQUENCE [LARGE SCALE GENOMIC DNA]</scope>
    <source>
        <strain evidence="2 3">WH53</strain>
    </source>
</reference>
<evidence type="ECO:0000259" key="1">
    <source>
        <dbReference type="Pfam" id="PF04168"/>
    </source>
</evidence>
<dbReference type="Proteomes" id="UP000690515">
    <property type="component" value="Unassembled WGS sequence"/>
</dbReference>
<gene>
    <name evidence="2" type="ORF">KCG35_17010</name>
</gene>
<name>A0ABS5ZHP0_9GAMM</name>
<dbReference type="EMBL" id="JAGSOY010000048">
    <property type="protein sequence ID" value="MBU2712770.1"/>
    <property type="molecule type" value="Genomic_DNA"/>
</dbReference>
<sequence>MLARVIETIYWLARYLERAENSARLINVNSHLLLDLPKGISPGWEPLIDITGTREQYLSLYNDFSEAHVLTYLVTDIKSPASLRFALNAARENARTTRDVIPQEAWEQLNTLYFYASDYISYAQHKTKRFSYLNTIITYCQTINGLLADTMNRDAGYLFLQIGRYIERADMSSRIIDVRTKNLLTQNNHLEFHPFVNIQWMSVLKSMTAYQMYRREVQVNITQEQVLTFLLKSKVFPRSIYYCIAEVARNTHPLPKSEAVLSLINQALTSLLSTQASDLRQQSLHMYLDQIQVFLTQIGDELDNTYFLSGQCRQSTMQQTSGDIKDLY</sequence>
<feature type="domain" description="DUF403" evidence="1">
    <location>
        <begin position="1"/>
        <end position="307"/>
    </location>
</feature>
<organism evidence="2 3">
    <name type="scientific">Zooshikella harenae</name>
    <dbReference type="NCBI Taxonomy" id="2827238"/>
    <lineage>
        <taxon>Bacteria</taxon>
        <taxon>Pseudomonadati</taxon>
        <taxon>Pseudomonadota</taxon>
        <taxon>Gammaproteobacteria</taxon>
        <taxon>Oceanospirillales</taxon>
        <taxon>Zooshikellaceae</taxon>
        <taxon>Zooshikella</taxon>
    </lineage>
</organism>
<comment type="caution">
    <text evidence="2">The sequence shown here is derived from an EMBL/GenBank/DDBJ whole genome shotgun (WGS) entry which is preliminary data.</text>
</comment>
<evidence type="ECO:0000313" key="3">
    <source>
        <dbReference type="Proteomes" id="UP000690515"/>
    </source>
</evidence>
<dbReference type="InterPro" id="IPR051680">
    <property type="entry name" value="ATP-dep_Glu-Cys_Ligase-2"/>
</dbReference>
<dbReference type="InterPro" id="IPR007296">
    <property type="entry name" value="DUF403"/>
</dbReference>
<dbReference type="PANTHER" id="PTHR34595">
    <property type="entry name" value="BLR5612 PROTEIN"/>
    <property type="match status" value="1"/>
</dbReference>
<keyword evidence="3" id="KW-1185">Reference proteome</keyword>
<evidence type="ECO:0000313" key="2">
    <source>
        <dbReference type="EMBL" id="MBU2712770.1"/>
    </source>
</evidence>
<protein>
    <submittedName>
        <fullName evidence="2">Alpha-E domain-containing protein</fullName>
    </submittedName>
</protein>
<proteinExistence type="predicted"/>
<dbReference type="PANTHER" id="PTHR34595:SF7">
    <property type="entry name" value="SLL1039 PROTEIN"/>
    <property type="match status" value="1"/>
</dbReference>
<dbReference type="RefSeq" id="WP_215820997.1">
    <property type="nucleotide sequence ID" value="NZ_JAGSOY010000048.1"/>
</dbReference>
<dbReference type="Pfam" id="PF04168">
    <property type="entry name" value="Alpha-E"/>
    <property type="match status" value="1"/>
</dbReference>
<accession>A0ABS5ZHP0</accession>